<sequence length="267" mass="28475">MTDKKIRLPGSGVEIAYDLRGPAGGPAVVQLHGLTSSRARDRAFALDLGSALTGARVLRFDARGHGASTGTREPCDYTWNALAEDLFALLDEVFPGERVHGIGQSMGTATLITAATMDPARFASLTLGIPPTIWDTRAAQSENYREAADFVERLGREAFGERERGAPQPPAVDPNRPFVLPDVRDEWLPSAFRGAAATDLPPADDVAQLTMPALLLSWIDDPAHPESSARALRRVLSSAALEVASTPAEVNAWPATIAEFIASAPRA</sequence>
<accession>A0A173LMS6</accession>
<protein>
    <submittedName>
        <fullName evidence="2">Alpha/beta hydrolase domain-containing protein 11</fullName>
    </submittedName>
</protein>
<evidence type="ECO:0000313" key="2">
    <source>
        <dbReference type="EMBL" id="ANI93585.1"/>
    </source>
</evidence>
<dbReference type="EMBL" id="CP015961">
    <property type="protein sequence ID" value="ANI93585.1"/>
    <property type="molecule type" value="Genomic_DNA"/>
</dbReference>
<dbReference type="RefSeq" id="WP_067478084.1">
    <property type="nucleotide sequence ID" value="NZ_CP015961.1"/>
</dbReference>
<dbReference type="Pfam" id="PF12697">
    <property type="entry name" value="Abhydrolase_6"/>
    <property type="match status" value="1"/>
</dbReference>
<gene>
    <name evidence="2" type="ORF">BJL86_2825</name>
</gene>
<dbReference type="KEGG" id="dtm:BJL86_2825"/>
<dbReference type="InterPro" id="IPR029058">
    <property type="entry name" value="AB_hydrolase_fold"/>
</dbReference>
<dbReference type="PANTHER" id="PTHR43194:SF2">
    <property type="entry name" value="PEROXISOMAL MEMBRANE PROTEIN LPX1"/>
    <property type="match status" value="1"/>
</dbReference>
<dbReference type="InterPro" id="IPR000073">
    <property type="entry name" value="AB_hydrolase_1"/>
</dbReference>
<dbReference type="Proteomes" id="UP000186104">
    <property type="component" value="Chromosome"/>
</dbReference>
<keyword evidence="3" id="KW-1185">Reference proteome</keyword>
<dbReference type="SUPFAM" id="SSF53474">
    <property type="entry name" value="alpha/beta-Hydrolases"/>
    <property type="match status" value="1"/>
</dbReference>
<dbReference type="OrthoDB" id="63519at2"/>
<name>A0A173LMS6_9ACTN</name>
<dbReference type="AlphaFoldDB" id="A0A173LMS6"/>
<organism evidence="2 3">
    <name type="scientific">Dietzia timorensis</name>
    <dbReference type="NCBI Taxonomy" id="499555"/>
    <lineage>
        <taxon>Bacteria</taxon>
        <taxon>Bacillati</taxon>
        <taxon>Actinomycetota</taxon>
        <taxon>Actinomycetes</taxon>
        <taxon>Mycobacteriales</taxon>
        <taxon>Dietziaceae</taxon>
        <taxon>Dietzia</taxon>
    </lineage>
</organism>
<dbReference type="InterPro" id="IPR050228">
    <property type="entry name" value="Carboxylesterase_BioH"/>
</dbReference>
<reference evidence="2 3" key="1">
    <citation type="submission" date="2016-06" db="EMBL/GenBank/DDBJ databases">
        <title>Complete genome sequence of a saline-alkali tolerant type strain Dietzia timorensis ID05-A0528T.</title>
        <authorList>
            <person name="Wu X."/>
        </authorList>
    </citation>
    <scope>NUCLEOTIDE SEQUENCE [LARGE SCALE GENOMIC DNA]</scope>
    <source>
        <strain evidence="2 3">ID05-A0528</strain>
    </source>
</reference>
<evidence type="ECO:0000259" key="1">
    <source>
        <dbReference type="Pfam" id="PF12697"/>
    </source>
</evidence>
<dbReference type="Gene3D" id="3.40.50.1820">
    <property type="entry name" value="alpha/beta hydrolase"/>
    <property type="match status" value="1"/>
</dbReference>
<evidence type="ECO:0000313" key="3">
    <source>
        <dbReference type="Proteomes" id="UP000186104"/>
    </source>
</evidence>
<dbReference type="PANTHER" id="PTHR43194">
    <property type="entry name" value="HYDROLASE ALPHA/BETA FOLD FAMILY"/>
    <property type="match status" value="1"/>
</dbReference>
<keyword evidence="2" id="KW-0378">Hydrolase</keyword>
<proteinExistence type="predicted"/>
<dbReference type="STRING" id="499555.BJL86_2825"/>
<dbReference type="GO" id="GO:0016787">
    <property type="term" value="F:hydrolase activity"/>
    <property type="evidence" value="ECO:0007669"/>
    <property type="project" value="UniProtKB-KW"/>
</dbReference>
<feature type="domain" description="AB hydrolase-1" evidence="1">
    <location>
        <begin position="31"/>
        <end position="234"/>
    </location>
</feature>